<reference evidence="7 8" key="1">
    <citation type="submission" date="2016-11" db="EMBL/GenBank/DDBJ databases">
        <authorList>
            <person name="Jaros S."/>
            <person name="Januszkiewicz K."/>
            <person name="Wedrychowicz H."/>
        </authorList>
    </citation>
    <scope>NUCLEOTIDE SEQUENCE [LARGE SCALE GENOMIC DNA]</scope>
    <source>
        <strain evidence="7 8">DSM 44666</strain>
    </source>
</reference>
<dbReference type="Pfam" id="PF00359">
    <property type="entry name" value="PTS_EIIA_2"/>
    <property type="match status" value="1"/>
</dbReference>
<dbReference type="GO" id="GO:0008982">
    <property type="term" value="F:protein-N(PI)-phosphohistidine-sugar phosphotransferase activity"/>
    <property type="evidence" value="ECO:0007669"/>
    <property type="project" value="InterPro"/>
</dbReference>
<organism evidence="7 8">
    <name type="scientific">Seinonella peptonophila</name>
    <dbReference type="NCBI Taxonomy" id="112248"/>
    <lineage>
        <taxon>Bacteria</taxon>
        <taxon>Bacillati</taxon>
        <taxon>Bacillota</taxon>
        <taxon>Bacilli</taxon>
        <taxon>Bacillales</taxon>
        <taxon>Thermoactinomycetaceae</taxon>
        <taxon>Seinonella</taxon>
    </lineage>
</organism>
<keyword evidence="2" id="KW-0597">Phosphoprotein</keyword>
<keyword evidence="5" id="KW-0598">Phosphotransferase system</keyword>
<keyword evidence="3" id="KW-0762">Sugar transport</keyword>
<dbReference type="Gene3D" id="3.40.930.10">
    <property type="entry name" value="Mannitol-specific EII, Chain A"/>
    <property type="match status" value="1"/>
</dbReference>
<dbReference type="STRING" id="112248.SAMN05444392_11098"/>
<evidence type="ECO:0000256" key="1">
    <source>
        <dbReference type="ARBA" id="ARBA00022448"/>
    </source>
</evidence>
<keyword evidence="4" id="KW-0808">Transferase</keyword>
<dbReference type="NCBIfam" id="TIGR00848">
    <property type="entry name" value="fruA"/>
    <property type="match status" value="1"/>
</dbReference>
<dbReference type="EMBL" id="FQVL01000010">
    <property type="protein sequence ID" value="SHF21106.1"/>
    <property type="molecule type" value="Genomic_DNA"/>
</dbReference>
<dbReference type="GO" id="GO:0009401">
    <property type="term" value="P:phosphoenolpyruvate-dependent sugar phosphotransferase system"/>
    <property type="evidence" value="ECO:0007669"/>
    <property type="project" value="UniProtKB-KW"/>
</dbReference>
<dbReference type="SUPFAM" id="SSF55804">
    <property type="entry name" value="Phoshotransferase/anion transport protein"/>
    <property type="match status" value="1"/>
</dbReference>
<evidence type="ECO:0000256" key="2">
    <source>
        <dbReference type="ARBA" id="ARBA00022553"/>
    </source>
</evidence>
<feature type="domain" description="PTS EIIA type-2" evidence="6">
    <location>
        <begin position="2"/>
        <end position="145"/>
    </location>
</feature>
<dbReference type="Proteomes" id="UP000184476">
    <property type="component" value="Unassembled WGS sequence"/>
</dbReference>
<dbReference type="InterPro" id="IPR004715">
    <property type="entry name" value="PTS_IIA_fruc"/>
</dbReference>
<dbReference type="AlphaFoldDB" id="A0A1M4ZU10"/>
<gene>
    <name evidence="7" type="ORF">SAMN05444392_11098</name>
</gene>
<evidence type="ECO:0000259" key="6">
    <source>
        <dbReference type="PROSITE" id="PS51094"/>
    </source>
</evidence>
<accession>A0A1M4ZU10</accession>
<keyword evidence="1" id="KW-0813">Transport</keyword>
<dbReference type="InterPro" id="IPR002178">
    <property type="entry name" value="PTS_EIIA_type-2_dom"/>
</dbReference>
<evidence type="ECO:0000256" key="5">
    <source>
        <dbReference type="ARBA" id="ARBA00022683"/>
    </source>
</evidence>
<name>A0A1M4ZU10_9BACL</name>
<dbReference type="PANTHER" id="PTHR47738:SF2">
    <property type="entry name" value="PTS SYSTEM FRUCTOSE-LIKE EIIA COMPONENT"/>
    <property type="match status" value="1"/>
</dbReference>
<protein>
    <submittedName>
        <fullName evidence="7">PTS system, fructose-specific IIA component/PTS system, nitrogen regulatory IIA component</fullName>
    </submittedName>
</protein>
<dbReference type="RefSeq" id="WP_073156138.1">
    <property type="nucleotide sequence ID" value="NZ_FQVL01000010.1"/>
</dbReference>
<evidence type="ECO:0000256" key="4">
    <source>
        <dbReference type="ARBA" id="ARBA00022679"/>
    </source>
</evidence>
<evidence type="ECO:0000313" key="8">
    <source>
        <dbReference type="Proteomes" id="UP000184476"/>
    </source>
</evidence>
<keyword evidence="8" id="KW-1185">Reference proteome</keyword>
<dbReference type="PANTHER" id="PTHR47738">
    <property type="entry name" value="PTS SYSTEM FRUCTOSE-LIKE EIIA COMPONENT-RELATED"/>
    <property type="match status" value="1"/>
</dbReference>
<sequence length="147" mass="16837">MDLINQHLIKINTTLNTKSEIFETVCKLLEADNRLLDRQLFLNDLYEREGAGATAPGYSFAIPHAKSKGVKTASLVFIHLENEIGWTKSEKVKYIFAIAVPYEEAKDEHLNILAMLARKMMNEDFRKELNAAKTKEEYYRLLTASNV</sequence>
<dbReference type="PROSITE" id="PS51094">
    <property type="entry name" value="PTS_EIIA_TYPE_2"/>
    <property type="match status" value="1"/>
</dbReference>
<dbReference type="InterPro" id="IPR016152">
    <property type="entry name" value="PTrfase/Anion_transptr"/>
</dbReference>
<dbReference type="GO" id="GO:0016020">
    <property type="term" value="C:membrane"/>
    <property type="evidence" value="ECO:0007669"/>
    <property type="project" value="InterPro"/>
</dbReference>
<dbReference type="InterPro" id="IPR051541">
    <property type="entry name" value="PTS_SugarTrans_NitroReg"/>
</dbReference>
<evidence type="ECO:0000256" key="3">
    <source>
        <dbReference type="ARBA" id="ARBA00022597"/>
    </source>
</evidence>
<dbReference type="CDD" id="cd00211">
    <property type="entry name" value="PTS_IIA_fru"/>
    <property type="match status" value="1"/>
</dbReference>
<evidence type="ECO:0000313" key="7">
    <source>
        <dbReference type="EMBL" id="SHF21106.1"/>
    </source>
</evidence>
<proteinExistence type="predicted"/>